<evidence type="ECO:0008006" key="3">
    <source>
        <dbReference type="Google" id="ProtNLM"/>
    </source>
</evidence>
<sequence>MKRSFFMKTAGDAPDGWDKETFVLREELAAVDDESVFEVLRLMYEHRPEEEWSVPLYQIIWTHLATPYPDKGALLDLVPLAQRLMTHITENNVDELIVDSQLPEVYVAVAKDVCTQLDCKLSCQNEQSGVEQVVEWAKKTARIFRQAGLLLLDQLLSLVLPKDYSPNGRPISVFPYPDRFDSTLPIAEALDGDANCLIPRLRLQFYWSSLNLDYEPDVCSYQNYITLGIIRRELRVLGEIVNPVGRDEMVASLLPLFKREYGVALPNTVQTATRVVFEQNIRSLMYFCWAVDYFENTDVNAAVIGGPNPRDFAILEAAQRKDVDTYYVHHSTVTGTEFLPPSDTTYFVPSKIGVNHIKRIYDGGDIPELLEIGRPYFEVAYDVNSLGTPNKLEETTPFTVLIATQPFEDDVRSEFLKTILEACMESNLVDEIKIKTHPDETPEFYQRQVDQLADCDYVTMASDDLGREIKDASLLMTINSNVGLEAMLNGTPTVCYNSWYPAIQNKPYARAPQVPLLKTNEALSEFVSEQTPKSVTALASEQREFAHEQFLLEESAADAIAEVIRARSLNQ</sequence>
<organism evidence="1 2">
    <name type="scientific">Halobaculum magnesiiphilum</name>
    <dbReference type="NCBI Taxonomy" id="1017351"/>
    <lineage>
        <taxon>Archaea</taxon>
        <taxon>Methanobacteriati</taxon>
        <taxon>Methanobacteriota</taxon>
        <taxon>Stenosarchaea group</taxon>
        <taxon>Halobacteria</taxon>
        <taxon>Halobacteriales</taxon>
        <taxon>Haloferacaceae</taxon>
        <taxon>Halobaculum</taxon>
    </lineage>
</organism>
<dbReference type="Proteomes" id="UP000826254">
    <property type="component" value="Chromosome"/>
</dbReference>
<dbReference type="AlphaFoldDB" id="A0A8T8WEF5"/>
<evidence type="ECO:0000313" key="1">
    <source>
        <dbReference type="EMBL" id="QZP38240.1"/>
    </source>
</evidence>
<dbReference type="GO" id="GO:0000271">
    <property type="term" value="P:polysaccharide biosynthetic process"/>
    <property type="evidence" value="ECO:0007669"/>
    <property type="project" value="InterPro"/>
</dbReference>
<keyword evidence="2" id="KW-1185">Reference proteome</keyword>
<dbReference type="InterPro" id="IPR007833">
    <property type="entry name" value="Capsule_polysaccharide_synth"/>
</dbReference>
<reference evidence="1 2" key="1">
    <citation type="journal article" date="2021" name="Int. J. Syst. Evol. Microbiol.">
        <title>Halobaculum halophilum sp. nov. and Halobaculum salinum sp. nov., isolated from salt lake and saline soil.</title>
        <authorList>
            <person name="Cui H.L."/>
            <person name="Shi X.W."/>
            <person name="Yin X.M."/>
            <person name="Yang X.Y."/>
            <person name="Hou J."/>
            <person name="Zhu L."/>
        </authorList>
    </citation>
    <scope>NUCLEOTIDE SEQUENCE [LARGE SCALE GENOMIC DNA]</scope>
    <source>
        <strain evidence="1 2">NBRC 109044</strain>
    </source>
</reference>
<dbReference type="GO" id="GO:0015774">
    <property type="term" value="P:polysaccharide transport"/>
    <property type="evidence" value="ECO:0007669"/>
    <property type="project" value="InterPro"/>
</dbReference>
<dbReference type="KEGG" id="hmp:K6T50_03535"/>
<dbReference type="RefSeq" id="WP_222608041.1">
    <property type="nucleotide sequence ID" value="NZ_CP081958.1"/>
</dbReference>
<dbReference type="GeneID" id="67177183"/>
<dbReference type="EMBL" id="CP081958">
    <property type="protein sequence ID" value="QZP38240.1"/>
    <property type="molecule type" value="Genomic_DNA"/>
</dbReference>
<gene>
    <name evidence="1" type="ORF">K6T50_03535</name>
</gene>
<dbReference type="Pfam" id="PF05159">
    <property type="entry name" value="Capsule_synth"/>
    <property type="match status" value="1"/>
</dbReference>
<proteinExistence type="predicted"/>
<accession>A0A8T8WEF5</accession>
<name>A0A8T8WEF5_9EURY</name>
<protein>
    <recommendedName>
        <fullName evidence="3">Capsule polysaccharide biosynthesis protein</fullName>
    </recommendedName>
</protein>
<evidence type="ECO:0000313" key="2">
    <source>
        <dbReference type="Proteomes" id="UP000826254"/>
    </source>
</evidence>